<dbReference type="GO" id="GO:0008610">
    <property type="term" value="P:lipid biosynthetic process"/>
    <property type="evidence" value="ECO:0007669"/>
    <property type="project" value="InterPro"/>
</dbReference>
<dbReference type="GO" id="GO:0008168">
    <property type="term" value="F:methyltransferase activity"/>
    <property type="evidence" value="ECO:0007669"/>
    <property type="project" value="UniProtKB-KW"/>
</dbReference>
<dbReference type="GO" id="GO:0005886">
    <property type="term" value="C:plasma membrane"/>
    <property type="evidence" value="ECO:0007669"/>
    <property type="project" value="TreeGrafter"/>
</dbReference>
<protein>
    <submittedName>
        <fullName evidence="3">Uncharacterized protein</fullName>
    </submittedName>
</protein>
<evidence type="ECO:0000256" key="1">
    <source>
        <dbReference type="ARBA" id="ARBA00022603"/>
    </source>
</evidence>
<evidence type="ECO:0000313" key="3">
    <source>
        <dbReference type="EMBL" id="GFH07973.1"/>
    </source>
</evidence>
<reference evidence="3 4" key="1">
    <citation type="submission" date="2020-02" db="EMBL/GenBank/DDBJ databases">
        <title>Draft genome sequence of Haematococcus lacustris strain NIES-144.</title>
        <authorList>
            <person name="Morimoto D."/>
            <person name="Nakagawa S."/>
            <person name="Yoshida T."/>
            <person name="Sawayama S."/>
        </authorList>
    </citation>
    <scope>NUCLEOTIDE SEQUENCE [LARGE SCALE GENOMIC DNA]</scope>
    <source>
        <strain evidence="3 4">NIES-144</strain>
    </source>
</reference>
<feature type="non-terminal residue" evidence="3">
    <location>
        <position position="1"/>
    </location>
</feature>
<keyword evidence="2" id="KW-0808">Transferase</keyword>
<keyword evidence="1" id="KW-0489">Methyltransferase</keyword>
<dbReference type="PANTHER" id="PTHR40048">
    <property type="entry name" value="RHAMNOSYL O-METHYLTRANSFERASE"/>
    <property type="match status" value="1"/>
</dbReference>
<evidence type="ECO:0000313" key="4">
    <source>
        <dbReference type="Proteomes" id="UP000485058"/>
    </source>
</evidence>
<dbReference type="AlphaFoldDB" id="A0A699YD65"/>
<dbReference type="Proteomes" id="UP000485058">
    <property type="component" value="Unassembled WGS sequence"/>
</dbReference>
<evidence type="ECO:0000256" key="2">
    <source>
        <dbReference type="ARBA" id="ARBA00022679"/>
    </source>
</evidence>
<proteinExistence type="predicted"/>
<organism evidence="3 4">
    <name type="scientific">Haematococcus lacustris</name>
    <name type="common">Green alga</name>
    <name type="synonym">Haematococcus pluvialis</name>
    <dbReference type="NCBI Taxonomy" id="44745"/>
    <lineage>
        <taxon>Eukaryota</taxon>
        <taxon>Viridiplantae</taxon>
        <taxon>Chlorophyta</taxon>
        <taxon>core chlorophytes</taxon>
        <taxon>Chlorophyceae</taxon>
        <taxon>CS clade</taxon>
        <taxon>Chlamydomonadales</taxon>
        <taxon>Haematococcaceae</taxon>
        <taxon>Haematococcus</taxon>
    </lineage>
</organism>
<dbReference type="InterPro" id="IPR007072">
    <property type="entry name" value="RNMT_CmcI"/>
</dbReference>
<dbReference type="GO" id="GO:0032259">
    <property type="term" value="P:methylation"/>
    <property type="evidence" value="ECO:0007669"/>
    <property type="project" value="UniProtKB-KW"/>
</dbReference>
<feature type="non-terminal residue" evidence="3">
    <location>
        <position position="66"/>
    </location>
</feature>
<keyword evidence="4" id="KW-1185">Reference proteome</keyword>
<gene>
    <name evidence="3" type="ORF">HaLaN_02865</name>
</gene>
<name>A0A699YD65_HAELA</name>
<sequence length="66" mass="7447">MDHYCQLVTAGSYCIVEDVKLSRWSSNGPLAAIRAFLAAHPDFRSDRQRELLYTHHASGYLLRAAP</sequence>
<dbReference type="Pfam" id="PF04989">
    <property type="entry name" value="RMNT_CmcI"/>
    <property type="match status" value="1"/>
</dbReference>
<dbReference type="EMBL" id="BLLF01000129">
    <property type="protein sequence ID" value="GFH07973.1"/>
    <property type="molecule type" value="Genomic_DNA"/>
</dbReference>
<accession>A0A699YD65</accession>
<dbReference type="PANTHER" id="PTHR40048:SF1">
    <property type="entry name" value="RHAMNOSYL O-METHYLTRANSFERASE"/>
    <property type="match status" value="1"/>
</dbReference>
<comment type="caution">
    <text evidence="3">The sequence shown here is derived from an EMBL/GenBank/DDBJ whole genome shotgun (WGS) entry which is preliminary data.</text>
</comment>